<dbReference type="SUPFAM" id="SSF69065">
    <property type="entry name" value="RNase III domain-like"/>
    <property type="match status" value="1"/>
</dbReference>
<gene>
    <name evidence="15 18" type="primary">rnc</name>
    <name evidence="19" type="ORF">HMPREF0860_1165</name>
    <name evidence="18" type="ORF">HMPREF1325_0591</name>
</gene>
<keyword evidence="11 15" id="KW-0255">Endonuclease</keyword>
<dbReference type="PANTHER" id="PTHR11207:SF0">
    <property type="entry name" value="RIBONUCLEASE 3"/>
    <property type="match status" value="1"/>
</dbReference>
<keyword evidence="9 15" id="KW-0540">Nuclease</keyword>
<dbReference type="Proteomes" id="UP000016412">
    <property type="component" value="Unassembled WGS sequence"/>
</dbReference>
<sequence length="244" mass="27250">MCKRQSFSSERKKQLVAFCKPLGLRFRELAFLELAFRHRSYSNESDDKRPVNNERLEFLGDSVLGLAAASYLYKTFEDNPEGDLARIKAVVVSEKTLAPIALRFGIDKMLVLGHGEELSGGRNKPAILADCMESIIGAYFLDSGYAAAEKYVLSFLVPEIEKVHDDRGSKDYKTLLQELYQKKTKACPHYETVSVTGPDHDRTFSVTVHLGNVAYGPESGKSKKEAEQKAAKKAYMLLTGLSKK</sequence>
<dbReference type="GO" id="GO:0004525">
    <property type="term" value="F:ribonuclease III activity"/>
    <property type="evidence" value="ECO:0007669"/>
    <property type="project" value="UniProtKB-UniRule"/>
</dbReference>
<evidence type="ECO:0000256" key="14">
    <source>
        <dbReference type="ARBA" id="ARBA00022884"/>
    </source>
</evidence>
<comment type="similarity">
    <text evidence="3">Belongs to the ribonuclease III family.</text>
</comment>
<feature type="domain" description="DRBM" evidence="16">
    <location>
        <begin position="171"/>
        <end position="240"/>
    </location>
</feature>
<dbReference type="GO" id="GO:0042802">
    <property type="term" value="F:identical protein binding"/>
    <property type="evidence" value="ECO:0007669"/>
    <property type="project" value="UniProtKB-ARBA"/>
</dbReference>
<dbReference type="GO" id="GO:0010468">
    <property type="term" value="P:regulation of gene expression"/>
    <property type="evidence" value="ECO:0007669"/>
    <property type="project" value="TreeGrafter"/>
</dbReference>
<comment type="subcellular location">
    <subcellularLocation>
        <location evidence="2 15">Cytoplasm</location>
    </subcellularLocation>
</comment>
<comment type="caution">
    <text evidence="18">The sequence shown here is derived from an EMBL/GenBank/DDBJ whole genome shotgun (WGS) entry which is preliminary data.</text>
</comment>
<dbReference type="Proteomes" id="UP000016646">
    <property type="component" value="Unassembled WGS sequence"/>
</dbReference>
<evidence type="ECO:0000256" key="9">
    <source>
        <dbReference type="ARBA" id="ARBA00022722"/>
    </source>
</evidence>
<evidence type="ECO:0000256" key="5">
    <source>
        <dbReference type="ARBA" id="ARBA00022490"/>
    </source>
</evidence>
<dbReference type="GO" id="GO:0019843">
    <property type="term" value="F:rRNA binding"/>
    <property type="evidence" value="ECO:0007669"/>
    <property type="project" value="UniProtKB-KW"/>
</dbReference>
<keyword evidence="8 15" id="KW-0819">tRNA processing</keyword>
<feature type="binding site" evidence="15">
    <location>
        <position position="130"/>
    </location>
    <ligand>
        <name>Mg(2+)</name>
        <dbReference type="ChEBI" id="CHEBI:18420"/>
    </ligand>
</feature>
<dbReference type="SMART" id="SM00535">
    <property type="entry name" value="RIBOc"/>
    <property type="match status" value="1"/>
</dbReference>
<dbReference type="HAMAP" id="MF_00104">
    <property type="entry name" value="RNase_III"/>
    <property type="match status" value="1"/>
</dbReference>
<evidence type="ECO:0000256" key="2">
    <source>
        <dbReference type="ARBA" id="ARBA00004496"/>
    </source>
</evidence>
<evidence type="ECO:0000256" key="8">
    <source>
        <dbReference type="ARBA" id="ARBA00022694"/>
    </source>
</evidence>
<feature type="binding site" evidence="15">
    <location>
        <position position="133"/>
    </location>
    <ligand>
        <name>Mg(2+)</name>
        <dbReference type="ChEBI" id="CHEBI:18420"/>
    </ligand>
</feature>
<protein>
    <recommendedName>
        <fullName evidence="15">Ribonuclease 3</fullName>
        <ecNumber evidence="15">3.1.26.3</ecNumber>
    </recommendedName>
    <alternativeName>
        <fullName evidence="15">Ribonuclease III</fullName>
        <shortName evidence="15">RNase III</shortName>
    </alternativeName>
</protein>
<dbReference type="EMBL" id="AUZJ01000016">
    <property type="protein sequence ID" value="ERF61180.1"/>
    <property type="molecule type" value="Genomic_DNA"/>
</dbReference>
<dbReference type="CDD" id="cd10845">
    <property type="entry name" value="DSRM_RNAse_III_family"/>
    <property type="match status" value="1"/>
</dbReference>
<dbReference type="EMBL" id="AVQI01000064">
    <property type="protein sequence ID" value="ERK00816.1"/>
    <property type="molecule type" value="Genomic_DNA"/>
</dbReference>
<dbReference type="EC" id="3.1.26.3" evidence="15"/>
<dbReference type="CDD" id="cd00593">
    <property type="entry name" value="RIBOc"/>
    <property type="match status" value="1"/>
</dbReference>
<feature type="binding site" evidence="15">
    <location>
        <position position="57"/>
    </location>
    <ligand>
        <name>Mg(2+)</name>
        <dbReference type="ChEBI" id="CHEBI:18420"/>
    </ligand>
</feature>
<dbReference type="Pfam" id="PF14622">
    <property type="entry name" value="Ribonucleas_3_3"/>
    <property type="match status" value="1"/>
</dbReference>
<dbReference type="PATRIC" id="fig|1125725.3.peg.840"/>
<dbReference type="PANTHER" id="PTHR11207">
    <property type="entry name" value="RIBONUCLEASE III"/>
    <property type="match status" value="1"/>
</dbReference>
<feature type="domain" description="RNase III" evidence="17">
    <location>
        <begin position="15"/>
        <end position="144"/>
    </location>
</feature>
<evidence type="ECO:0000259" key="16">
    <source>
        <dbReference type="PROSITE" id="PS50137"/>
    </source>
</evidence>
<dbReference type="STRING" id="1125725.HMPREF1325_0591"/>
<keyword evidence="15" id="KW-0699">rRNA-binding</keyword>
<dbReference type="AlphaFoldDB" id="U2L8Z9"/>
<dbReference type="InterPro" id="IPR000999">
    <property type="entry name" value="RNase_III_dom"/>
</dbReference>
<dbReference type="OrthoDB" id="9805026at2"/>
<evidence type="ECO:0000256" key="15">
    <source>
        <dbReference type="HAMAP-Rule" id="MF_00104"/>
    </source>
</evidence>
<evidence type="ECO:0000256" key="4">
    <source>
        <dbReference type="ARBA" id="ARBA00011738"/>
    </source>
</evidence>
<evidence type="ECO:0000256" key="7">
    <source>
        <dbReference type="ARBA" id="ARBA00022664"/>
    </source>
</evidence>
<evidence type="ECO:0000256" key="1">
    <source>
        <dbReference type="ARBA" id="ARBA00000109"/>
    </source>
</evidence>
<dbReference type="PROSITE" id="PS50137">
    <property type="entry name" value="DS_RBD"/>
    <property type="match status" value="1"/>
</dbReference>
<proteinExistence type="inferred from homology"/>
<keyword evidence="7 15" id="KW-0507">mRNA processing</keyword>
<dbReference type="InterPro" id="IPR036389">
    <property type="entry name" value="RNase_III_sf"/>
</dbReference>
<dbReference type="Pfam" id="PF00035">
    <property type="entry name" value="dsrm"/>
    <property type="match status" value="1"/>
</dbReference>
<keyword evidence="13 15" id="KW-0460">Magnesium</keyword>
<dbReference type="Gene3D" id="1.10.1520.10">
    <property type="entry name" value="Ribonuclease III domain"/>
    <property type="match status" value="1"/>
</dbReference>
<evidence type="ECO:0000313" key="20">
    <source>
        <dbReference type="Proteomes" id="UP000016412"/>
    </source>
</evidence>
<keyword evidence="10 15" id="KW-0479">Metal-binding</keyword>
<keyword evidence="6 15" id="KW-0698">rRNA processing</keyword>
<dbReference type="GO" id="GO:0003725">
    <property type="term" value="F:double-stranded RNA binding"/>
    <property type="evidence" value="ECO:0007669"/>
    <property type="project" value="TreeGrafter"/>
</dbReference>
<dbReference type="GO" id="GO:0006364">
    <property type="term" value="P:rRNA processing"/>
    <property type="evidence" value="ECO:0007669"/>
    <property type="project" value="UniProtKB-UniRule"/>
</dbReference>
<comment type="cofactor">
    <cofactor evidence="15">
        <name>Mg(2+)</name>
        <dbReference type="ChEBI" id="CHEBI:18420"/>
    </cofactor>
</comment>
<comment type="catalytic activity">
    <reaction evidence="1 15">
        <text>Endonucleolytic cleavage to 5'-phosphomonoester.</text>
        <dbReference type="EC" id="3.1.26.3"/>
    </reaction>
</comment>
<name>U2L8Z9_TRESO</name>
<evidence type="ECO:0000256" key="6">
    <source>
        <dbReference type="ARBA" id="ARBA00022552"/>
    </source>
</evidence>
<comment type="subunit">
    <text evidence="4 15">Homodimer.</text>
</comment>
<evidence type="ECO:0000256" key="3">
    <source>
        <dbReference type="ARBA" id="ARBA00010183"/>
    </source>
</evidence>
<evidence type="ECO:0000313" key="21">
    <source>
        <dbReference type="Proteomes" id="UP000016646"/>
    </source>
</evidence>
<dbReference type="SUPFAM" id="SSF54768">
    <property type="entry name" value="dsRNA-binding domain-like"/>
    <property type="match status" value="1"/>
</dbReference>
<evidence type="ECO:0000256" key="12">
    <source>
        <dbReference type="ARBA" id="ARBA00022801"/>
    </source>
</evidence>
<dbReference type="FunFam" id="1.10.1520.10:FF:000001">
    <property type="entry name" value="Ribonuclease 3"/>
    <property type="match status" value="1"/>
</dbReference>
<dbReference type="RefSeq" id="WP_021329884.1">
    <property type="nucleotide sequence ID" value="NZ_AUZJ01000016.1"/>
</dbReference>
<evidence type="ECO:0000313" key="19">
    <source>
        <dbReference type="EMBL" id="ERK00816.1"/>
    </source>
</evidence>
<feature type="active site" evidence="15">
    <location>
        <position position="61"/>
    </location>
</feature>
<comment type="function">
    <text evidence="15">Digests double-stranded RNA. Involved in the processing of primary rRNA transcript to yield the immediate precursors to the large and small rRNAs (23S and 16S). Processes some mRNAs, and tRNAs when they are encoded in the rRNA operon. Processes pre-crRNA and tracrRNA of type II CRISPR loci if present in the organism.</text>
</comment>
<dbReference type="GO" id="GO:0005737">
    <property type="term" value="C:cytoplasm"/>
    <property type="evidence" value="ECO:0007669"/>
    <property type="project" value="UniProtKB-SubCell"/>
</dbReference>
<dbReference type="InterPro" id="IPR014720">
    <property type="entry name" value="dsRBD_dom"/>
</dbReference>
<keyword evidence="5 15" id="KW-0963">Cytoplasm</keyword>
<dbReference type="PROSITE" id="PS50142">
    <property type="entry name" value="RNASE_3_2"/>
    <property type="match status" value="1"/>
</dbReference>
<dbReference type="NCBIfam" id="TIGR02191">
    <property type="entry name" value="RNaseIII"/>
    <property type="match status" value="1"/>
</dbReference>
<evidence type="ECO:0000259" key="17">
    <source>
        <dbReference type="PROSITE" id="PS50142"/>
    </source>
</evidence>
<keyword evidence="14 15" id="KW-0694">RNA-binding</keyword>
<dbReference type="GO" id="GO:0008033">
    <property type="term" value="P:tRNA processing"/>
    <property type="evidence" value="ECO:0007669"/>
    <property type="project" value="UniProtKB-KW"/>
</dbReference>
<reference evidence="20 21" key="1">
    <citation type="submission" date="2013-08" db="EMBL/GenBank/DDBJ databases">
        <authorList>
            <person name="Durkin A.S."/>
            <person name="Haft D.R."/>
            <person name="McCorrison J."/>
            <person name="Torralba M."/>
            <person name="Gillis M."/>
            <person name="Haft D.H."/>
            <person name="Methe B."/>
            <person name="Sutton G."/>
            <person name="Nelson K.E."/>
        </authorList>
    </citation>
    <scope>NUCLEOTIDE SEQUENCE [LARGE SCALE GENOMIC DNA]</scope>
    <source>
        <strain evidence="19 21">ATCC 35536</strain>
        <strain evidence="18 20">VPI DR56BR1116</strain>
    </source>
</reference>
<feature type="active site" evidence="15">
    <location>
        <position position="133"/>
    </location>
</feature>
<evidence type="ECO:0000256" key="13">
    <source>
        <dbReference type="ARBA" id="ARBA00022842"/>
    </source>
</evidence>
<evidence type="ECO:0000256" key="10">
    <source>
        <dbReference type="ARBA" id="ARBA00022723"/>
    </source>
</evidence>
<evidence type="ECO:0000313" key="18">
    <source>
        <dbReference type="EMBL" id="ERF61180.1"/>
    </source>
</evidence>
<dbReference type="PROSITE" id="PS00517">
    <property type="entry name" value="RNASE_3_1"/>
    <property type="match status" value="1"/>
</dbReference>
<dbReference type="FunFam" id="3.30.160.20:FF:000003">
    <property type="entry name" value="Ribonuclease 3"/>
    <property type="match status" value="1"/>
</dbReference>
<accession>U2L8Z9</accession>
<evidence type="ECO:0000256" key="11">
    <source>
        <dbReference type="ARBA" id="ARBA00022759"/>
    </source>
</evidence>
<dbReference type="Gene3D" id="3.30.160.20">
    <property type="match status" value="1"/>
</dbReference>
<organism evidence="18 20">
    <name type="scientific">Treponema socranskii subsp. socranskii VPI DR56BR1116 = ATCC 35536</name>
    <dbReference type="NCBI Taxonomy" id="1125725"/>
    <lineage>
        <taxon>Bacteria</taxon>
        <taxon>Pseudomonadati</taxon>
        <taxon>Spirochaetota</taxon>
        <taxon>Spirochaetia</taxon>
        <taxon>Spirochaetales</taxon>
        <taxon>Treponemataceae</taxon>
        <taxon>Treponema</taxon>
    </lineage>
</organism>
<dbReference type="InterPro" id="IPR011907">
    <property type="entry name" value="RNase_III"/>
</dbReference>
<dbReference type="GO" id="GO:0006397">
    <property type="term" value="P:mRNA processing"/>
    <property type="evidence" value="ECO:0007669"/>
    <property type="project" value="UniProtKB-UniRule"/>
</dbReference>
<keyword evidence="21" id="KW-1185">Reference proteome</keyword>
<dbReference type="SMART" id="SM00358">
    <property type="entry name" value="DSRM"/>
    <property type="match status" value="1"/>
</dbReference>
<keyword evidence="12 15" id="KW-0378">Hydrolase</keyword>
<dbReference type="GO" id="GO:0046872">
    <property type="term" value="F:metal ion binding"/>
    <property type="evidence" value="ECO:0007669"/>
    <property type="project" value="UniProtKB-KW"/>
</dbReference>
<dbReference type="eggNOG" id="COG0571">
    <property type="taxonomic scope" value="Bacteria"/>
</dbReference>